<organism evidence="1 2">
    <name type="scientific">Mesorhizobium dulcispinae</name>
    <dbReference type="NCBI Taxonomy" id="3072316"/>
    <lineage>
        <taxon>Bacteria</taxon>
        <taxon>Pseudomonadati</taxon>
        <taxon>Pseudomonadota</taxon>
        <taxon>Alphaproteobacteria</taxon>
        <taxon>Hyphomicrobiales</taxon>
        <taxon>Phyllobacteriaceae</taxon>
        <taxon>Mesorhizobium</taxon>
    </lineage>
</organism>
<gene>
    <name evidence="1" type="ORF">RFM27_12325</name>
</gene>
<dbReference type="Proteomes" id="UP001271780">
    <property type="component" value="Unassembled WGS sequence"/>
</dbReference>
<name>A0ABU4XDJ9_9HYPH</name>
<keyword evidence="2" id="KW-1185">Reference proteome</keyword>
<proteinExistence type="predicted"/>
<evidence type="ECO:0000313" key="1">
    <source>
        <dbReference type="EMBL" id="MDX8472860.1"/>
    </source>
</evidence>
<reference evidence="1 2" key="1">
    <citation type="submission" date="2023-08" db="EMBL/GenBank/DDBJ databases">
        <title>Implementing the SeqCode for naming new Mesorhizobium species isolated from Vachellia karroo root nodules.</title>
        <authorList>
            <person name="Van Lill M."/>
        </authorList>
    </citation>
    <scope>NUCLEOTIDE SEQUENCE [LARGE SCALE GENOMIC DNA]</scope>
    <source>
        <strain evidence="1 2">VK23A</strain>
    </source>
</reference>
<comment type="caution">
    <text evidence="1">The sequence shown here is derived from an EMBL/GenBank/DDBJ whole genome shotgun (WGS) entry which is preliminary data.</text>
</comment>
<protein>
    <submittedName>
        <fullName evidence="1">Uncharacterized protein</fullName>
    </submittedName>
</protein>
<sequence length="83" mass="9178">MIEAHSTAYAAFRQAHEVGGSSRDRDRASQEEETALLAICAYPAVSEGDRLAKAQYLLEVEARGELDLPDHIQALLRSTMFKT</sequence>
<accession>A0ABU4XDJ9</accession>
<dbReference type="EMBL" id="JAVIIZ010000005">
    <property type="protein sequence ID" value="MDX8472860.1"/>
    <property type="molecule type" value="Genomic_DNA"/>
</dbReference>
<evidence type="ECO:0000313" key="2">
    <source>
        <dbReference type="Proteomes" id="UP001271780"/>
    </source>
</evidence>
<dbReference type="RefSeq" id="WP_320315419.1">
    <property type="nucleotide sequence ID" value="NZ_JAVIIX010000002.1"/>
</dbReference>